<protein>
    <submittedName>
        <fullName evidence="3">Putative organ specific protein</fullName>
    </submittedName>
</protein>
<evidence type="ECO:0000256" key="1">
    <source>
        <dbReference type="SAM" id="MobiDB-lite"/>
    </source>
</evidence>
<dbReference type="Gramene" id="PRQ23667">
    <property type="protein sequence ID" value="PRQ23667"/>
    <property type="gene ID" value="RchiOBHm_Chr6g0263881"/>
</dbReference>
<keyword evidence="2" id="KW-0732">Signal</keyword>
<feature type="compositionally biased region" description="Basic and acidic residues" evidence="1">
    <location>
        <begin position="91"/>
        <end position="102"/>
    </location>
</feature>
<dbReference type="STRING" id="74649.A0A2P6PP19"/>
<accession>A0A2P6PP19</accession>
<dbReference type="Pfam" id="PF10950">
    <property type="entry name" value="Organ_specific"/>
    <property type="match status" value="1"/>
</dbReference>
<dbReference type="Proteomes" id="UP000238479">
    <property type="component" value="Chromosome 6"/>
</dbReference>
<gene>
    <name evidence="3" type="ORF">RchiOBHm_Chr6g0263881</name>
</gene>
<reference evidence="3 4" key="1">
    <citation type="journal article" date="2018" name="Nat. Genet.">
        <title>The Rosa genome provides new insights in the design of modern roses.</title>
        <authorList>
            <person name="Bendahmane M."/>
        </authorList>
    </citation>
    <scope>NUCLEOTIDE SEQUENCE [LARGE SCALE GENOMIC DNA]</scope>
    <source>
        <strain evidence="4">cv. Old Blush</strain>
    </source>
</reference>
<evidence type="ECO:0000313" key="4">
    <source>
        <dbReference type="Proteomes" id="UP000238479"/>
    </source>
</evidence>
<proteinExistence type="predicted"/>
<organism evidence="3 4">
    <name type="scientific">Rosa chinensis</name>
    <name type="common">China rose</name>
    <dbReference type="NCBI Taxonomy" id="74649"/>
    <lineage>
        <taxon>Eukaryota</taxon>
        <taxon>Viridiplantae</taxon>
        <taxon>Streptophyta</taxon>
        <taxon>Embryophyta</taxon>
        <taxon>Tracheophyta</taxon>
        <taxon>Spermatophyta</taxon>
        <taxon>Magnoliopsida</taxon>
        <taxon>eudicotyledons</taxon>
        <taxon>Gunneridae</taxon>
        <taxon>Pentapetalae</taxon>
        <taxon>rosids</taxon>
        <taxon>fabids</taxon>
        <taxon>Rosales</taxon>
        <taxon>Rosaceae</taxon>
        <taxon>Rosoideae</taxon>
        <taxon>Rosoideae incertae sedis</taxon>
        <taxon>Rosa</taxon>
    </lineage>
</organism>
<feature type="signal peptide" evidence="2">
    <location>
        <begin position="1"/>
        <end position="23"/>
    </location>
</feature>
<dbReference type="PANTHER" id="PTHR33731:SF17">
    <property type="entry name" value="ORGAN-SPECIFIC PROTEIN P4-LIKE"/>
    <property type="match status" value="1"/>
</dbReference>
<dbReference type="EMBL" id="PDCK01000044">
    <property type="protein sequence ID" value="PRQ23667.1"/>
    <property type="molecule type" value="Genomic_DNA"/>
</dbReference>
<name>A0A2P6PP19_ROSCH</name>
<keyword evidence="4" id="KW-1185">Reference proteome</keyword>
<sequence>MKYSISCFLLVLSIFLFSELTDGRKDMGGYWKSVMNDQPMPEAIKELFSHQDEDVPSLSASTNKDDRFVRDFDIRPNVIIYHSAHHHHAHHEPEEMKHDMEPKPYIQTVNHG</sequence>
<dbReference type="OrthoDB" id="1734141at2759"/>
<dbReference type="PANTHER" id="PTHR33731">
    <property type="entry name" value="PROTEIN, PUTATIVE-RELATED"/>
    <property type="match status" value="1"/>
</dbReference>
<dbReference type="OMA" id="FHQDHED"/>
<comment type="caution">
    <text evidence="3">The sequence shown here is derived from an EMBL/GenBank/DDBJ whole genome shotgun (WGS) entry which is preliminary data.</text>
</comment>
<evidence type="ECO:0000256" key="2">
    <source>
        <dbReference type="SAM" id="SignalP"/>
    </source>
</evidence>
<dbReference type="AlphaFoldDB" id="A0A2P6PP19"/>
<feature type="chain" id="PRO_5015171895" evidence="2">
    <location>
        <begin position="24"/>
        <end position="112"/>
    </location>
</feature>
<feature type="region of interest" description="Disordered" evidence="1">
    <location>
        <begin position="85"/>
        <end position="112"/>
    </location>
</feature>
<dbReference type="InterPro" id="IPR024489">
    <property type="entry name" value="Organ_specific_prot"/>
</dbReference>
<evidence type="ECO:0000313" key="3">
    <source>
        <dbReference type="EMBL" id="PRQ23667.1"/>
    </source>
</evidence>